<reference evidence="1" key="1">
    <citation type="journal article" date="2020" name="Stud. Mycol.">
        <title>101 Dothideomycetes genomes: a test case for predicting lifestyles and emergence of pathogens.</title>
        <authorList>
            <person name="Haridas S."/>
            <person name="Albert R."/>
            <person name="Binder M."/>
            <person name="Bloem J."/>
            <person name="Labutti K."/>
            <person name="Salamov A."/>
            <person name="Andreopoulos B."/>
            <person name="Baker S."/>
            <person name="Barry K."/>
            <person name="Bills G."/>
            <person name="Bluhm B."/>
            <person name="Cannon C."/>
            <person name="Castanera R."/>
            <person name="Culley D."/>
            <person name="Daum C."/>
            <person name="Ezra D."/>
            <person name="Gonzalez J."/>
            <person name="Henrissat B."/>
            <person name="Kuo A."/>
            <person name="Liang C."/>
            <person name="Lipzen A."/>
            <person name="Lutzoni F."/>
            <person name="Magnuson J."/>
            <person name="Mondo S."/>
            <person name="Nolan M."/>
            <person name="Ohm R."/>
            <person name="Pangilinan J."/>
            <person name="Park H.-J."/>
            <person name="Ramirez L."/>
            <person name="Alfaro M."/>
            <person name="Sun H."/>
            <person name="Tritt A."/>
            <person name="Yoshinaga Y."/>
            <person name="Zwiers L.-H."/>
            <person name="Turgeon B."/>
            <person name="Goodwin S."/>
            <person name="Spatafora J."/>
            <person name="Crous P."/>
            <person name="Grigoriev I."/>
        </authorList>
    </citation>
    <scope>NUCLEOTIDE SEQUENCE</scope>
    <source>
        <strain evidence="1">CBS 207.26</strain>
    </source>
</reference>
<organism evidence="1 2">
    <name type="scientific">Zopfia rhizophila CBS 207.26</name>
    <dbReference type="NCBI Taxonomy" id="1314779"/>
    <lineage>
        <taxon>Eukaryota</taxon>
        <taxon>Fungi</taxon>
        <taxon>Dikarya</taxon>
        <taxon>Ascomycota</taxon>
        <taxon>Pezizomycotina</taxon>
        <taxon>Dothideomycetes</taxon>
        <taxon>Dothideomycetes incertae sedis</taxon>
        <taxon>Zopfiaceae</taxon>
        <taxon>Zopfia</taxon>
    </lineage>
</organism>
<dbReference type="EMBL" id="ML994629">
    <property type="protein sequence ID" value="KAF2186449.1"/>
    <property type="molecule type" value="Genomic_DNA"/>
</dbReference>
<sequence>MTRKNTTQQRSEVEFAVIPEPGEVDERIAIVEQMVVVERMVDVERVLVAERELVPDVRKLFAGGLAIAETVAPEMVGAASVVLSEPMAAAGPMIVDETLNDALDLPNTMNQEMVSGSTVVHQKRLVVGCTDLPRKSYYVSYPEQEILDPTITRFFRVVQQDACYTALPDAVGADVQTSSAVTYMGGMLVTESSLNWSAPTAWFSILLMFSCRQACPCDGGQRPVYHLSYEFRNRIPSSQKYPCRLQLLKLICKMLGLEKMLTECAQAVSYWVDYRRGRRWRLYFESTR</sequence>
<protein>
    <submittedName>
        <fullName evidence="1">Uncharacterized protein</fullName>
    </submittedName>
</protein>
<gene>
    <name evidence="1" type="ORF">K469DRAFT_686857</name>
</gene>
<name>A0A6A6E790_9PEZI</name>
<evidence type="ECO:0000313" key="1">
    <source>
        <dbReference type="EMBL" id="KAF2186449.1"/>
    </source>
</evidence>
<evidence type="ECO:0000313" key="2">
    <source>
        <dbReference type="Proteomes" id="UP000800200"/>
    </source>
</evidence>
<dbReference type="AlphaFoldDB" id="A0A6A6E790"/>
<dbReference type="Proteomes" id="UP000800200">
    <property type="component" value="Unassembled WGS sequence"/>
</dbReference>
<keyword evidence="2" id="KW-1185">Reference proteome</keyword>
<accession>A0A6A6E790</accession>
<proteinExistence type="predicted"/>